<proteinExistence type="predicted"/>
<reference evidence="2 3" key="1">
    <citation type="journal article" date="2018" name="New Phytol.">
        <title>Comparative genomics and transcriptomics depict ericoid mycorrhizal fungi as versatile saprotrophs and plant mutualists.</title>
        <authorList>
            <person name="Martino E."/>
            <person name="Morin E."/>
            <person name="Grelet G.A."/>
            <person name="Kuo A."/>
            <person name="Kohler A."/>
            <person name="Daghino S."/>
            <person name="Barry K.W."/>
            <person name="Cichocki N."/>
            <person name="Clum A."/>
            <person name="Dockter R.B."/>
            <person name="Hainaut M."/>
            <person name="Kuo R.C."/>
            <person name="LaButti K."/>
            <person name="Lindahl B.D."/>
            <person name="Lindquist E.A."/>
            <person name="Lipzen A."/>
            <person name="Khouja H.R."/>
            <person name="Magnuson J."/>
            <person name="Murat C."/>
            <person name="Ohm R.A."/>
            <person name="Singer S.W."/>
            <person name="Spatafora J.W."/>
            <person name="Wang M."/>
            <person name="Veneault-Fourrey C."/>
            <person name="Henrissat B."/>
            <person name="Grigoriev I.V."/>
            <person name="Martin F.M."/>
            <person name="Perotto S."/>
        </authorList>
    </citation>
    <scope>NUCLEOTIDE SEQUENCE [LARGE SCALE GENOMIC DNA]</scope>
    <source>
        <strain evidence="2 3">ATCC 22711</strain>
    </source>
</reference>
<name>A0A2T3BAS2_AMORE</name>
<evidence type="ECO:0000259" key="1">
    <source>
        <dbReference type="Pfam" id="PF12146"/>
    </source>
</evidence>
<dbReference type="EMBL" id="KZ679007">
    <property type="protein sequence ID" value="PSS25398.1"/>
    <property type="molecule type" value="Genomic_DNA"/>
</dbReference>
<dbReference type="GeneID" id="36573285"/>
<dbReference type="SUPFAM" id="SSF53474">
    <property type="entry name" value="alpha/beta-Hydrolases"/>
    <property type="match status" value="1"/>
</dbReference>
<dbReference type="AlphaFoldDB" id="A0A2T3BAS2"/>
<gene>
    <name evidence="2" type="ORF">M430DRAFT_25203</name>
</gene>
<dbReference type="InterPro" id="IPR029058">
    <property type="entry name" value="AB_hydrolase_fold"/>
</dbReference>
<dbReference type="InterPro" id="IPR051044">
    <property type="entry name" value="MAG_DAG_Lipase"/>
</dbReference>
<protein>
    <recommendedName>
        <fullName evidence="1">Serine aminopeptidase S33 domain-containing protein</fullName>
    </recommendedName>
</protein>
<feature type="domain" description="Serine aminopeptidase S33" evidence="1">
    <location>
        <begin position="26"/>
        <end position="271"/>
    </location>
</feature>
<dbReference type="Pfam" id="PF12146">
    <property type="entry name" value="Hydrolase_4"/>
    <property type="match status" value="1"/>
</dbReference>
<dbReference type="PANTHER" id="PTHR11614">
    <property type="entry name" value="PHOSPHOLIPASE-RELATED"/>
    <property type="match status" value="1"/>
</dbReference>
<dbReference type="STRING" id="857342.A0A2T3BAS2"/>
<accession>A0A2T3BAS2</accession>
<evidence type="ECO:0000313" key="3">
    <source>
        <dbReference type="Proteomes" id="UP000241818"/>
    </source>
</evidence>
<organism evidence="2 3">
    <name type="scientific">Amorphotheca resinae ATCC 22711</name>
    <dbReference type="NCBI Taxonomy" id="857342"/>
    <lineage>
        <taxon>Eukaryota</taxon>
        <taxon>Fungi</taxon>
        <taxon>Dikarya</taxon>
        <taxon>Ascomycota</taxon>
        <taxon>Pezizomycotina</taxon>
        <taxon>Leotiomycetes</taxon>
        <taxon>Helotiales</taxon>
        <taxon>Amorphothecaceae</taxon>
        <taxon>Amorphotheca</taxon>
    </lineage>
</organism>
<dbReference type="OrthoDB" id="10249433at2759"/>
<keyword evidence="3" id="KW-1185">Reference proteome</keyword>
<sequence length="303" mass="33539">MPTEVEGTHKIGDVSLYTKTWLPDDPPKAKLIWIHGFNDHINRYYGLFPYLASRGIATYGFDQRGWGRSSTNQSDWGLTGPTSLVVSDIASFIRTQLPSSVPVFVAGHSMGGGEVLTLASDPQYEDLMPQIRGWILESPFIAFPKGYEPSFLKVFFGRLAGKLLPHVKLYNPLPPENLTRDPAVIQSMNEDKLLHGTGTLEGLAGLLDRAAALQAGETKLNKGVRAIWLGHGTADKGVSYEASKKWFDDQTQVQDKEFKTYEGWYHQLHADLPDNRDVFSKDVADFILARCGEEGRVGGGSKL</sequence>
<dbReference type="Gene3D" id="3.40.50.1820">
    <property type="entry name" value="alpha/beta hydrolase"/>
    <property type="match status" value="1"/>
</dbReference>
<dbReference type="RefSeq" id="XP_024723997.1">
    <property type="nucleotide sequence ID" value="XM_024865204.1"/>
</dbReference>
<dbReference type="FunFam" id="3.40.50.1820:FF:000255">
    <property type="entry name" value="Alpha/beta hydrolase, putative"/>
    <property type="match status" value="1"/>
</dbReference>
<dbReference type="FunCoup" id="A0A2T3BAS2">
    <property type="interactions" value="376"/>
</dbReference>
<dbReference type="InParanoid" id="A0A2T3BAS2"/>
<dbReference type="InterPro" id="IPR022742">
    <property type="entry name" value="Hydrolase_4"/>
</dbReference>
<dbReference type="Proteomes" id="UP000241818">
    <property type="component" value="Unassembled WGS sequence"/>
</dbReference>
<evidence type="ECO:0000313" key="2">
    <source>
        <dbReference type="EMBL" id="PSS25398.1"/>
    </source>
</evidence>